<keyword evidence="2" id="KW-0805">Transcription regulation</keyword>
<dbReference type="EMBL" id="BMIF01000002">
    <property type="protein sequence ID" value="GGA58681.1"/>
    <property type="molecule type" value="Genomic_DNA"/>
</dbReference>
<reference evidence="6" key="2">
    <citation type="submission" date="2020-09" db="EMBL/GenBank/DDBJ databases">
        <authorList>
            <person name="Sun Q."/>
            <person name="Zhou Y."/>
        </authorList>
    </citation>
    <scope>NUCLEOTIDE SEQUENCE</scope>
    <source>
        <strain evidence="6">CGMCC 1.15320</strain>
    </source>
</reference>
<dbReference type="Proteomes" id="UP000636264">
    <property type="component" value="Unassembled WGS sequence"/>
</dbReference>
<keyword evidence="3" id="KW-0238">DNA-binding</keyword>
<dbReference type="SUPFAM" id="SSF46785">
    <property type="entry name" value="Winged helix' DNA-binding domain"/>
    <property type="match status" value="1"/>
</dbReference>
<dbReference type="PROSITE" id="PS50931">
    <property type="entry name" value="HTH_LYSR"/>
    <property type="match status" value="1"/>
</dbReference>
<dbReference type="InterPro" id="IPR036390">
    <property type="entry name" value="WH_DNA-bd_sf"/>
</dbReference>
<name>A0A916RID4_9HYPH</name>
<feature type="domain" description="HTH lysR-type" evidence="5">
    <location>
        <begin position="1"/>
        <end position="59"/>
    </location>
</feature>
<dbReference type="GO" id="GO:0043565">
    <property type="term" value="F:sequence-specific DNA binding"/>
    <property type="evidence" value="ECO:0007669"/>
    <property type="project" value="TreeGrafter"/>
</dbReference>
<dbReference type="FunFam" id="1.10.10.10:FF:000001">
    <property type="entry name" value="LysR family transcriptional regulator"/>
    <property type="match status" value="1"/>
</dbReference>
<evidence type="ECO:0000256" key="4">
    <source>
        <dbReference type="ARBA" id="ARBA00023163"/>
    </source>
</evidence>
<comment type="caution">
    <text evidence="6">The sequence shown here is derived from an EMBL/GenBank/DDBJ whole genome shotgun (WGS) entry which is preliminary data.</text>
</comment>
<dbReference type="InterPro" id="IPR000847">
    <property type="entry name" value="LysR_HTH_N"/>
</dbReference>
<dbReference type="InterPro" id="IPR036388">
    <property type="entry name" value="WH-like_DNA-bd_sf"/>
</dbReference>
<evidence type="ECO:0000259" key="5">
    <source>
        <dbReference type="PROSITE" id="PS50931"/>
    </source>
</evidence>
<organism evidence="6 7">
    <name type="scientific">Nitratireductor aestuarii</name>
    <dbReference type="NCBI Taxonomy" id="1735103"/>
    <lineage>
        <taxon>Bacteria</taxon>
        <taxon>Pseudomonadati</taxon>
        <taxon>Pseudomonadota</taxon>
        <taxon>Alphaproteobacteria</taxon>
        <taxon>Hyphomicrobiales</taxon>
        <taxon>Phyllobacteriaceae</taxon>
        <taxon>Nitratireductor</taxon>
    </lineage>
</organism>
<dbReference type="SUPFAM" id="SSF53850">
    <property type="entry name" value="Periplasmic binding protein-like II"/>
    <property type="match status" value="1"/>
</dbReference>
<dbReference type="PANTHER" id="PTHR30537:SF35">
    <property type="entry name" value="TRANSCRIPTIONAL REGULATORY PROTEIN"/>
    <property type="match status" value="1"/>
</dbReference>
<dbReference type="InterPro" id="IPR058163">
    <property type="entry name" value="LysR-type_TF_proteobact-type"/>
</dbReference>
<evidence type="ECO:0000256" key="2">
    <source>
        <dbReference type="ARBA" id="ARBA00023015"/>
    </source>
</evidence>
<dbReference type="GO" id="GO:0003700">
    <property type="term" value="F:DNA-binding transcription factor activity"/>
    <property type="evidence" value="ECO:0007669"/>
    <property type="project" value="InterPro"/>
</dbReference>
<protein>
    <submittedName>
        <fullName evidence="6">Transcriptional regulator</fullName>
    </submittedName>
</protein>
<evidence type="ECO:0000313" key="7">
    <source>
        <dbReference type="Proteomes" id="UP000636264"/>
    </source>
</evidence>
<gene>
    <name evidence="6" type="primary">lysR</name>
    <name evidence="6" type="ORF">GCM10011385_10450</name>
</gene>
<dbReference type="CDD" id="cd08422">
    <property type="entry name" value="PBP2_CrgA_like"/>
    <property type="match status" value="1"/>
</dbReference>
<dbReference type="AlphaFoldDB" id="A0A916RID4"/>
<dbReference type="PANTHER" id="PTHR30537">
    <property type="entry name" value="HTH-TYPE TRANSCRIPTIONAL REGULATOR"/>
    <property type="match status" value="1"/>
</dbReference>
<dbReference type="Pfam" id="PF00126">
    <property type="entry name" value="HTH_1"/>
    <property type="match status" value="1"/>
</dbReference>
<keyword evidence="4" id="KW-0804">Transcription</keyword>
<dbReference type="Gene3D" id="3.40.190.290">
    <property type="match status" value="1"/>
</dbReference>
<evidence type="ECO:0000256" key="3">
    <source>
        <dbReference type="ARBA" id="ARBA00023125"/>
    </source>
</evidence>
<comment type="similarity">
    <text evidence="1">Belongs to the LysR transcriptional regulatory family.</text>
</comment>
<dbReference type="Gene3D" id="1.10.10.10">
    <property type="entry name" value="Winged helix-like DNA-binding domain superfamily/Winged helix DNA-binding domain"/>
    <property type="match status" value="1"/>
</dbReference>
<dbReference type="InterPro" id="IPR005119">
    <property type="entry name" value="LysR_subst-bd"/>
</dbReference>
<dbReference type="Pfam" id="PF03466">
    <property type="entry name" value="LysR_substrate"/>
    <property type="match status" value="1"/>
</dbReference>
<evidence type="ECO:0000313" key="6">
    <source>
        <dbReference type="EMBL" id="GGA58681.1"/>
    </source>
</evidence>
<proteinExistence type="inferred from homology"/>
<dbReference type="GO" id="GO:0006351">
    <property type="term" value="P:DNA-templated transcription"/>
    <property type="evidence" value="ECO:0007669"/>
    <property type="project" value="TreeGrafter"/>
</dbReference>
<keyword evidence="7" id="KW-1185">Reference proteome</keyword>
<accession>A0A916RID4</accession>
<sequence>MDRLECDRMFAAVMDAGSFTKAAAKLGTTSGQASKLVSRLEAELGVHLLNRTTRAVAPTEAGRAYYERLRQLLDEYDDLDLSVRNISQTPRGRLRITAPLTFGTLELAGALSEFAALYPAISLNVSFEDRLVNVVEEGYDVAVRVGKPVDSTLIARRLCDVRVVAVASGSYLEQHGTPSSPEDLAAHQCILDTNFRDLNRWPFQGADGKTITVAVNGRLCFSNAEACLRAAEAGLGIAYLPGFVASDALRNGTLRPVLTEYGAGYGIFALYPHSRHLAANVRALVDFLAERYRGAVDWVAE</sequence>
<reference evidence="6" key="1">
    <citation type="journal article" date="2014" name="Int. J. Syst. Evol. Microbiol.">
        <title>Complete genome sequence of Corynebacterium casei LMG S-19264T (=DSM 44701T), isolated from a smear-ripened cheese.</title>
        <authorList>
            <consortium name="US DOE Joint Genome Institute (JGI-PGF)"/>
            <person name="Walter F."/>
            <person name="Albersmeier A."/>
            <person name="Kalinowski J."/>
            <person name="Ruckert C."/>
        </authorList>
    </citation>
    <scope>NUCLEOTIDE SEQUENCE</scope>
    <source>
        <strain evidence="6">CGMCC 1.15320</strain>
    </source>
</reference>
<evidence type="ECO:0000256" key="1">
    <source>
        <dbReference type="ARBA" id="ARBA00009437"/>
    </source>
</evidence>
<dbReference type="FunFam" id="3.40.190.290:FF:000001">
    <property type="entry name" value="Transcriptional regulator, LysR family"/>
    <property type="match status" value="1"/>
</dbReference>